<dbReference type="Pfam" id="PF05511">
    <property type="entry name" value="ATP-synt_F6"/>
    <property type="match status" value="1"/>
</dbReference>
<keyword evidence="6" id="KW-0999">Mitochondrion inner membrane</keyword>
<dbReference type="OrthoDB" id="8902296at2759"/>
<keyword evidence="3" id="KW-0813">Transport</keyword>
<dbReference type="Proteomes" id="UP000050795">
    <property type="component" value="Unassembled WGS sequence"/>
</dbReference>
<keyword evidence="10" id="KW-1185">Reference proteome</keyword>
<accession>A0A183W893</accession>
<evidence type="ECO:0000256" key="3">
    <source>
        <dbReference type="ARBA" id="ARBA00022448"/>
    </source>
</evidence>
<keyword evidence="5" id="KW-0375">Hydrogen ion transport</keyword>
<evidence type="ECO:0000256" key="5">
    <source>
        <dbReference type="ARBA" id="ARBA00022781"/>
    </source>
</evidence>
<keyword evidence="8" id="KW-0496">Mitochondrion</keyword>
<dbReference type="GO" id="GO:0015078">
    <property type="term" value="F:proton transmembrane transporter activity"/>
    <property type="evidence" value="ECO:0007669"/>
    <property type="project" value="InterPro"/>
</dbReference>
<evidence type="ECO:0000313" key="11">
    <source>
        <dbReference type="WBParaSite" id="TREG1_136440.1"/>
    </source>
</evidence>
<evidence type="ECO:0000313" key="10">
    <source>
        <dbReference type="Proteomes" id="UP000050795"/>
    </source>
</evidence>
<dbReference type="WBParaSite" id="TREG1_136440.1">
    <property type="protein sequence ID" value="TREG1_136440.1"/>
    <property type="gene ID" value="TREG1_136440"/>
</dbReference>
<protein>
    <submittedName>
        <fullName evidence="11">ATP synthase-coupling factor 6, mitochondrial</fullName>
    </submittedName>
</protein>
<evidence type="ECO:0000256" key="4">
    <source>
        <dbReference type="ARBA" id="ARBA00022547"/>
    </source>
</evidence>
<keyword evidence="9" id="KW-0472">Membrane</keyword>
<comment type="subcellular location">
    <subcellularLocation>
        <location evidence="1">Mitochondrion inner membrane</location>
    </subcellularLocation>
</comment>
<evidence type="ECO:0000256" key="8">
    <source>
        <dbReference type="ARBA" id="ARBA00023128"/>
    </source>
</evidence>
<reference evidence="11" key="2">
    <citation type="submission" date="2023-11" db="UniProtKB">
        <authorList>
            <consortium name="WormBaseParasite"/>
        </authorList>
    </citation>
    <scope>IDENTIFICATION</scope>
</reference>
<dbReference type="InterPro" id="IPR036204">
    <property type="entry name" value="ATP_synth_f6_sf_mt"/>
</dbReference>
<keyword evidence="7" id="KW-0406">Ion transport</keyword>
<keyword evidence="4" id="KW-0138">CF(0)</keyword>
<comment type="similarity">
    <text evidence="2">Belongs to the eukaryotic ATPase subunit F6 family.</text>
</comment>
<name>A0A183W893_TRIRE</name>
<evidence type="ECO:0000256" key="7">
    <source>
        <dbReference type="ARBA" id="ARBA00023065"/>
    </source>
</evidence>
<dbReference type="AlphaFoldDB" id="A0A183W893"/>
<dbReference type="PANTHER" id="PTHR12441">
    <property type="entry name" value="ATP SYNTHASE COUPLING FACTOR 6, MITOCHONDRIAL"/>
    <property type="match status" value="1"/>
</dbReference>
<dbReference type="SUPFAM" id="SSF111357">
    <property type="entry name" value="Mitochondrial ATP synthase coupling factor 6"/>
    <property type="match status" value="1"/>
</dbReference>
<organism evidence="10 11">
    <name type="scientific">Trichobilharzia regenti</name>
    <name type="common">Nasal bird schistosome</name>
    <dbReference type="NCBI Taxonomy" id="157069"/>
    <lineage>
        <taxon>Eukaryota</taxon>
        <taxon>Metazoa</taxon>
        <taxon>Spiralia</taxon>
        <taxon>Lophotrochozoa</taxon>
        <taxon>Platyhelminthes</taxon>
        <taxon>Trematoda</taxon>
        <taxon>Digenea</taxon>
        <taxon>Strigeidida</taxon>
        <taxon>Schistosomatoidea</taxon>
        <taxon>Schistosomatidae</taxon>
        <taxon>Trichobilharzia</taxon>
    </lineage>
</organism>
<dbReference type="InterPro" id="IPR008387">
    <property type="entry name" value="ATP_synth_f6_mt"/>
</dbReference>
<reference evidence="10" key="1">
    <citation type="submission" date="2022-06" db="EMBL/GenBank/DDBJ databases">
        <authorList>
            <person name="Berger JAMES D."/>
            <person name="Berger JAMES D."/>
        </authorList>
    </citation>
    <scope>NUCLEOTIDE SEQUENCE [LARGE SCALE GENOMIC DNA]</scope>
</reference>
<dbReference type="GO" id="GO:0045259">
    <property type="term" value="C:proton-transporting ATP synthase complex"/>
    <property type="evidence" value="ECO:0007669"/>
    <property type="project" value="UniProtKB-KW"/>
</dbReference>
<evidence type="ECO:0000256" key="2">
    <source>
        <dbReference type="ARBA" id="ARBA00007346"/>
    </source>
</evidence>
<dbReference type="FunFam" id="1.10.246.110:FF:000001">
    <property type="entry name" value="ATP synthase-coupling factor 6, mitochondrial"/>
    <property type="match status" value="1"/>
</dbReference>
<dbReference type="GO" id="GO:0005743">
    <property type="term" value="C:mitochondrial inner membrane"/>
    <property type="evidence" value="ECO:0007669"/>
    <property type="project" value="UniProtKB-SubCell"/>
</dbReference>
<dbReference type="PANTHER" id="PTHR12441:SF10">
    <property type="entry name" value="ATP SYNTHASE-COUPLING FACTOR 6, MITOCHONDRIAL"/>
    <property type="match status" value="1"/>
</dbReference>
<evidence type="ECO:0000256" key="1">
    <source>
        <dbReference type="ARBA" id="ARBA00004273"/>
    </source>
</evidence>
<proteinExistence type="inferred from homology"/>
<dbReference type="Gene3D" id="1.10.246.110">
    <property type="entry name" value="Mitochondrial ATP synthase-coupling factor 6"/>
    <property type="match status" value="1"/>
</dbReference>
<dbReference type="GO" id="GO:0015986">
    <property type="term" value="P:proton motive force-driven ATP synthesis"/>
    <property type="evidence" value="ECO:0007669"/>
    <property type="project" value="InterPro"/>
</dbReference>
<sequence length="126" mass="14080">MFRSKIIRPVLYQVCRTVTKQPCPCDAPGGAGSGPISKSVDPIQQSFIARLREYRQKSEKSPNGLADATPKEEKELNEMLAKVDRIFGAEGKDMTQFPTFKFEEPKIVMPSSSLNIEYPKDPEDTA</sequence>
<evidence type="ECO:0000256" key="9">
    <source>
        <dbReference type="ARBA" id="ARBA00023136"/>
    </source>
</evidence>
<evidence type="ECO:0000256" key="6">
    <source>
        <dbReference type="ARBA" id="ARBA00022792"/>
    </source>
</evidence>